<evidence type="ECO:0008006" key="3">
    <source>
        <dbReference type="Google" id="ProtNLM"/>
    </source>
</evidence>
<proteinExistence type="predicted"/>
<comment type="caution">
    <text evidence="1">The sequence shown here is derived from an EMBL/GenBank/DDBJ whole genome shotgun (WGS) entry which is preliminary data.</text>
</comment>
<gene>
    <name evidence="1" type="ORF">LSAT_V11C700354450</name>
</gene>
<dbReference type="EMBL" id="NBSK02000007">
    <property type="protein sequence ID" value="KAJ0197156.1"/>
    <property type="molecule type" value="Genomic_DNA"/>
</dbReference>
<name>A0A9R1V2N6_LACSA</name>
<keyword evidence="2" id="KW-1185">Reference proteome</keyword>
<protein>
    <recommendedName>
        <fullName evidence="3">Retrotransposon Copia-like N-terminal domain-containing protein</fullName>
    </recommendedName>
</protein>
<evidence type="ECO:0000313" key="2">
    <source>
        <dbReference type="Proteomes" id="UP000235145"/>
    </source>
</evidence>
<dbReference type="PANTHER" id="PTHR47481:SF41">
    <property type="entry name" value="COPIA-LIKE POLYPROTEIN_RETROTRANSPOSON"/>
    <property type="match status" value="1"/>
</dbReference>
<reference evidence="1 2" key="1">
    <citation type="journal article" date="2017" name="Nat. Commun.">
        <title>Genome assembly with in vitro proximity ligation data and whole-genome triplication in lettuce.</title>
        <authorList>
            <person name="Reyes-Chin-Wo S."/>
            <person name="Wang Z."/>
            <person name="Yang X."/>
            <person name="Kozik A."/>
            <person name="Arikit S."/>
            <person name="Song C."/>
            <person name="Xia L."/>
            <person name="Froenicke L."/>
            <person name="Lavelle D.O."/>
            <person name="Truco M.J."/>
            <person name="Xia R."/>
            <person name="Zhu S."/>
            <person name="Xu C."/>
            <person name="Xu H."/>
            <person name="Xu X."/>
            <person name="Cox K."/>
            <person name="Korf I."/>
            <person name="Meyers B.C."/>
            <person name="Michelmore R.W."/>
        </authorList>
    </citation>
    <scope>NUCLEOTIDE SEQUENCE [LARGE SCALE GENOMIC DNA]</scope>
    <source>
        <strain evidence="2">cv. Salinas</strain>
        <tissue evidence="1">Seedlings</tissue>
    </source>
</reference>
<dbReference type="Proteomes" id="UP000235145">
    <property type="component" value="Unassembled WGS sequence"/>
</dbReference>
<sequence>MSGDSHIPSSTINIKKAVPLVLDLDRMNYDLWCEVFETHCIGFGVDDHLQPPVQKPSTSEPKDKDLPVDQKEWNKIDSIVKSWIYSTVSHSLLQMILKRKATAHGLWVALEDLFRTNKDQKAMQLEDQLRNITMGDLSVNDYCTKIKGISYMLENLGSPVP</sequence>
<organism evidence="1 2">
    <name type="scientific">Lactuca sativa</name>
    <name type="common">Garden lettuce</name>
    <dbReference type="NCBI Taxonomy" id="4236"/>
    <lineage>
        <taxon>Eukaryota</taxon>
        <taxon>Viridiplantae</taxon>
        <taxon>Streptophyta</taxon>
        <taxon>Embryophyta</taxon>
        <taxon>Tracheophyta</taxon>
        <taxon>Spermatophyta</taxon>
        <taxon>Magnoliopsida</taxon>
        <taxon>eudicotyledons</taxon>
        <taxon>Gunneridae</taxon>
        <taxon>Pentapetalae</taxon>
        <taxon>asterids</taxon>
        <taxon>campanulids</taxon>
        <taxon>Asterales</taxon>
        <taxon>Asteraceae</taxon>
        <taxon>Cichorioideae</taxon>
        <taxon>Cichorieae</taxon>
        <taxon>Lactucinae</taxon>
        <taxon>Lactuca</taxon>
    </lineage>
</organism>
<evidence type="ECO:0000313" key="1">
    <source>
        <dbReference type="EMBL" id="KAJ0197156.1"/>
    </source>
</evidence>
<accession>A0A9R1V2N6</accession>
<dbReference type="PANTHER" id="PTHR47481">
    <property type="match status" value="1"/>
</dbReference>
<dbReference type="AlphaFoldDB" id="A0A9R1V2N6"/>
<dbReference type="Pfam" id="PF14223">
    <property type="entry name" value="Retrotran_gag_2"/>
    <property type="match status" value="1"/>
</dbReference>